<organism evidence="3 4">
    <name type="scientific">Chryseotalea sanaruensis</name>
    <dbReference type="NCBI Taxonomy" id="2482724"/>
    <lineage>
        <taxon>Bacteria</taxon>
        <taxon>Pseudomonadati</taxon>
        <taxon>Bacteroidota</taxon>
        <taxon>Cytophagia</taxon>
        <taxon>Cytophagales</taxon>
        <taxon>Chryseotaleaceae</taxon>
        <taxon>Chryseotalea</taxon>
    </lineage>
</organism>
<gene>
    <name evidence="3" type="ORF">SanaruYs_04030</name>
</gene>
<sequence length="352" mass="39234">MEYVISGIQQVGIGVRDAEEAWTWYRKHFGFDVPIFKDAARASLMTRYTSGIAETRYAILAMNLQGGGGFEIWQYTSKEPVAASAKHVLGDTGIFAVKLKSNNVEQSYQSLKSKGAHVLGKPEKSPDGRMHFFVEDPYGNLFEITEGHSWFKRGTFPNGGVSGVVIGVSDMEKALPLYKNILGHQSVCYDSTQKFSDLENLEGGKDTFRRVLLKVSGPCRGAFGNLLGSTEIELVETKERKPAKIYESRNWGDLGFIHVCFDIRGMKLLAKKCTEVGNAFTVDSSNSFDMGKAAGHFSYIEDPDQTLIEFVETHKLPIIEKLGLFLNIKNRAPEKPLPNWMLGMLSLNRVKD</sequence>
<feature type="domain" description="VOC" evidence="2">
    <location>
        <begin position="160"/>
        <end position="313"/>
    </location>
</feature>
<dbReference type="SUPFAM" id="SSF54593">
    <property type="entry name" value="Glyoxalase/Bleomycin resistance protein/Dihydroxybiphenyl dioxygenase"/>
    <property type="match status" value="2"/>
</dbReference>
<keyword evidence="4" id="KW-1185">Reference proteome</keyword>
<accession>A0A401U5I5</accession>
<dbReference type="InterPro" id="IPR004360">
    <property type="entry name" value="Glyas_Fos-R_dOase_dom"/>
</dbReference>
<dbReference type="PANTHER" id="PTHR43048:SF3">
    <property type="entry name" value="METHYLMALONYL-COA EPIMERASE, MITOCHONDRIAL"/>
    <property type="match status" value="1"/>
</dbReference>
<dbReference type="InterPro" id="IPR029068">
    <property type="entry name" value="Glyas_Bleomycin-R_OHBP_Dase"/>
</dbReference>
<proteinExistence type="predicted"/>
<evidence type="ECO:0000259" key="2">
    <source>
        <dbReference type="PROSITE" id="PS51819"/>
    </source>
</evidence>
<keyword evidence="3" id="KW-0560">Oxidoreductase</keyword>
<dbReference type="PANTHER" id="PTHR43048">
    <property type="entry name" value="METHYLMALONYL-COA EPIMERASE"/>
    <property type="match status" value="1"/>
</dbReference>
<reference evidence="3 4" key="1">
    <citation type="submission" date="2018-11" db="EMBL/GenBank/DDBJ databases">
        <title>Chryseotalea sanarue gen. nov., sp., nov., a member of the family Cytophagaceae, isolated from a brackish lake in Hamamatsu Japan.</title>
        <authorList>
            <person name="Maejima Y."/>
            <person name="Iino T."/>
            <person name="Muraguchi Y."/>
            <person name="Fukuda K."/>
            <person name="Ohkuma M."/>
            <person name="Moriuchi R."/>
            <person name="Dohra H."/>
            <person name="Kimbara K."/>
            <person name="Shintani M."/>
        </authorList>
    </citation>
    <scope>NUCLEOTIDE SEQUENCE [LARGE SCALE GENOMIC DNA]</scope>
    <source>
        <strain evidence="3 4">Ys</strain>
    </source>
</reference>
<dbReference type="GO" id="GO:0051213">
    <property type="term" value="F:dioxygenase activity"/>
    <property type="evidence" value="ECO:0007669"/>
    <property type="project" value="UniProtKB-KW"/>
</dbReference>
<evidence type="ECO:0000313" key="3">
    <source>
        <dbReference type="EMBL" id="GCC50188.1"/>
    </source>
</evidence>
<feature type="domain" description="VOC" evidence="2">
    <location>
        <begin position="7"/>
        <end position="147"/>
    </location>
</feature>
<keyword evidence="3" id="KW-0223">Dioxygenase</keyword>
<keyword evidence="1" id="KW-0479">Metal-binding</keyword>
<dbReference type="Proteomes" id="UP000288227">
    <property type="component" value="Unassembled WGS sequence"/>
</dbReference>
<dbReference type="GO" id="GO:0046491">
    <property type="term" value="P:L-methylmalonyl-CoA metabolic process"/>
    <property type="evidence" value="ECO:0007669"/>
    <property type="project" value="TreeGrafter"/>
</dbReference>
<dbReference type="InterPro" id="IPR037523">
    <property type="entry name" value="VOC_core"/>
</dbReference>
<dbReference type="PROSITE" id="PS51819">
    <property type="entry name" value="VOC"/>
    <property type="match status" value="2"/>
</dbReference>
<dbReference type="GO" id="GO:0004493">
    <property type="term" value="F:methylmalonyl-CoA epimerase activity"/>
    <property type="evidence" value="ECO:0007669"/>
    <property type="project" value="TreeGrafter"/>
</dbReference>
<dbReference type="OrthoDB" id="9795618at2"/>
<protein>
    <submittedName>
        <fullName evidence="3">Glyoxalase/bleomycin resistance/dioxygenase family protein</fullName>
    </submittedName>
</protein>
<dbReference type="AlphaFoldDB" id="A0A401U5I5"/>
<dbReference type="InterPro" id="IPR051785">
    <property type="entry name" value="MMCE/EMCE_epimerase"/>
</dbReference>
<comment type="caution">
    <text evidence="3">The sequence shown here is derived from an EMBL/GenBank/DDBJ whole genome shotgun (WGS) entry which is preliminary data.</text>
</comment>
<dbReference type="Pfam" id="PF00903">
    <property type="entry name" value="Glyoxalase"/>
    <property type="match status" value="1"/>
</dbReference>
<dbReference type="RefSeq" id="WP_127120838.1">
    <property type="nucleotide sequence ID" value="NZ_BHXQ01000001.1"/>
</dbReference>
<evidence type="ECO:0000313" key="4">
    <source>
        <dbReference type="Proteomes" id="UP000288227"/>
    </source>
</evidence>
<evidence type="ECO:0000256" key="1">
    <source>
        <dbReference type="ARBA" id="ARBA00022723"/>
    </source>
</evidence>
<dbReference type="GO" id="GO:0046872">
    <property type="term" value="F:metal ion binding"/>
    <property type="evidence" value="ECO:0007669"/>
    <property type="project" value="UniProtKB-KW"/>
</dbReference>
<dbReference type="EMBL" id="BHXQ01000001">
    <property type="protein sequence ID" value="GCC50188.1"/>
    <property type="molecule type" value="Genomic_DNA"/>
</dbReference>
<dbReference type="Gene3D" id="3.10.180.10">
    <property type="entry name" value="2,3-Dihydroxybiphenyl 1,2-Dioxygenase, domain 1"/>
    <property type="match status" value="2"/>
</dbReference>
<name>A0A401U5I5_9BACT</name>